<dbReference type="Pfam" id="PF01547">
    <property type="entry name" value="SBP_bac_1"/>
    <property type="match status" value="1"/>
</dbReference>
<dbReference type="eggNOG" id="COG2182">
    <property type="taxonomic scope" value="Bacteria"/>
</dbReference>
<sequence length="458" mass="51894">MINKKHLSTILVAILVLGAILYVGPVTMAWGNKDDSDEDFEWVTANRIGNPDAEIVLTANIQRFDTLKTPFDTKKEYIKKAATAWAKEHPNVRIDIEVAPAGQTSMTMSKIMTQAISGNAPDFAHIDSFWIGRFIDRGILQPLNDYLSQETIDDFYGFTKKVTMRDGKMYAIWAQTDARFLYYRKDWIKNPPKTWDELIETALAMKEKHNVHGYLAWLGTWEGAVNGNVWPYFWAQGGRIFDESGRPVIGEGKNREALINTLDFLNRLVDTGAAPRMVASITSIDPILAEAKANSVAMVANGNWFYDMLLESVDNAEEKWDFVPLPQMKESQRANSNGGWTYAVLTDDPVKQELAVSYIMAVLGSKEAMGERCKVYNYLPTRKSVYKEYPYFADNPVQQRFAKELKYGHARPSNSLYGEVSDLVQKELGRILTGQTTVEKAVDKIQKVALQAWKENKR</sequence>
<organism evidence="4 5">
    <name type="scientific">Halothermothrix orenii (strain H 168 / OCM 544 / DSM 9562)</name>
    <dbReference type="NCBI Taxonomy" id="373903"/>
    <lineage>
        <taxon>Bacteria</taxon>
        <taxon>Bacillati</taxon>
        <taxon>Bacillota</taxon>
        <taxon>Clostridia</taxon>
        <taxon>Halanaerobiales</taxon>
        <taxon>Halothermotrichaceae</taxon>
        <taxon>Halothermothrix</taxon>
    </lineage>
</organism>
<dbReference type="InterPro" id="IPR006059">
    <property type="entry name" value="SBP"/>
</dbReference>
<keyword evidence="3" id="KW-0732">Signal</keyword>
<dbReference type="SUPFAM" id="SSF53850">
    <property type="entry name" value="Periplasmic binding protein-like II"/>
    <property type="match status" value="1"/>
</dbReference>
<dbReference type="HOGENOM" id="CLU_631348_0_0_9"/>
<name>B8CY85_HALOH</name>
<reference evidence="4 5" key="1">
    <citation type="journal article" date="2009" name="PLoS ONE">
        <title>Genome analysis of the anaerobic thermohalophilic bacterium Halothermothrix orenii.</title>
        <authorList>
            <person name="Mavromatis K."/>
            <person name="Ivanova N."/>
            <person name="Anderson I."/>
            <person name="Lykidis A."/>
            <person name="Hooper S.D."/>
            <person name="Sun H."/>
            <person name="Kunin V."/>
            <person name="Lapidus A."/>
            <person name="Hugenholtz P."/>
            <person name="Patel B."/>
            <person name="Kyrpides N.C."/>
        </authorList>
    </citation>
    <scope>NUCLEOTIDE SEQUENCE [LARGE SCALE GENOMIC DNA]</scope>
    <source>
        <strain evidence="5">H 168 / OCM 544 / DSM 9562</strain>
    </source>
</reference>
<dbReference type="GO" id="GO:0055052">
    <property type="term" value="C:ATP-binding cassette (ABC) transporter complex, substrate-binding subunit-containing"/>
    <property type="evidence" value="ECO:0007669"/>
    <property type="project" value="TreeGrafter"/>
</dbReference>
<accession>B8CY85</accession>
<dbReference type="RefSeq" id="WP_012636437.1">
    <property type="nucleotide sequence ID" value="NC_011899.1"/>
</dbReference>
<dbReference type="Gene3D" id="3.40.190.10">
    <property type="entry name" value="Periplasmic binding protein-like II"/>
    <property type="match status" value="2"/>
</dbReference>
<dbReference type="STRING" id="373903.Hore_15040"/>
<dbReference type="EMBL" id="CP001098">
    <property type="protein sequence ID" value="ACL70254.1"/>
    <property type="molecule type" value="Genomic_DNA"/>
</dbReference>
<evidence type="ECO:0000313" key="4">
    <source>
        <dbReference type="EMBL" id="ACL70254.1"/>
    </source>
</evidence>
<comment type="similarity">
    <text evidence="1">Belongs to the bacterial solute-binding protein 1 family.</text>
</comment>
<dbReference type="GO" id="GO:1901982">
    <property type="term" value="F:maltose binding"/>
    <property type="evidence" value="ECO:0007669"/>
    <property type="project" value="TreeGrafter"/>
</dbReference>
<dbReference type="AlphaFoldDB" id="B8CY85"/>
<dbReference type="PANTHER" id="PTHR30061:SF50">
    <property type="entry name" value="MALTOSE_MALTODEXTRIN-BINDING PERIPLASMIC PROTEIN"/>
    <property type="match status" value="1"/>
</dbReference>
<dbReference type="OrthoDB" id="383712at2"/>
<dbReference type="Proteomes" id="UP000000719">
    <property type="component" value="Chromosome"/>
</dbReference>
<keyword evidence="2" id="KW-0813">Transport</keyword>
<dbReference type="KEGG" id="hor:Hore_15040"/>
<evidence type="ECO:0000313" key="5">
    <source>
        <dbReference type="Proteomes" id="UP000000719"/>
    </source>
</evidence>
<gene>
    <name evidence="4" type="ordered locus">Hore_15040</name>
</gene>
<dbReference type="GO" id="GO:0015768">
    <property type="term" value="P:maltose transport"/>
    <property type="evidence" value="ECO:0007669"/>
    <property type="project" value="TreeGrafter"/>
</dbReference>
<evidence type="ECO:0000256" key="1">
    <source>
        <dbReference type="ARBA" id="ARBA00008520"/>
    </source>
</evidence>
<evidence type="ECO:0000256" key="3">
    <source>
        <dbReference type="ARBA" id="ARBA00022729"/>
    </source>
</evidence>
<protein>
    <submittedName>
        <fullName evidence="4">Extracellular solute-binding protein family 1</fullName>
    </submittedName>
</protein>
<proteinExistence type="inferred from homology"/>
<evidence type="ECO:0000256" key="2">
    <source>
        <dbReference type="ARBA" id="ARBA00022448"/>
    </source>
</evidence>
<dbReference type="CDD" id="cd14750">
    <property type="entry name" value="PBP2_TMBP"/>
    <property type="match status" value="1"/>
</dbReference>
<dbReference type="GO" id="GO:0042956">
    <property type="term" value="P:maltodextrin transmembrane transport"/>
    <property type="evidence" value="ECO:0007669"/>
    <property type="project" value="TreeGrafter"/>
</dbReference>
<keyword evidence="5" id="KW-1185">Reference proteome</keyword>
<dbReference type="PANTHER" id="PTHR30061">
    <property type="entry name" value="MALTOSE-BINDING PERIPLASMIC PROTEIN"/>
    <property type="match status" value="1"/>
</dbReference>